<dbReference type="AlphaFoldDB" id="A0AAE1GIJ4"/>
<feature type="domain" description="Methyltransferase FkbM" evidence="1">
    <location>
        <begin position="32"/>
        <end position="112"/>
    </location>
</feature>
<comment type="caution">
    <text evidence="3">The sequence shown here is derived from an EMBL/GenBank/DDBJ whole genome shotgun (WGS) entry which is preliminary data.</text>
</comment>
<reference evidence="3" key="1">
    <citation type="submission" date="2023-10" db="EMBL/GenBank/DDBJ databases">
        <title>Genome assemblies of two species of porcelain crab, Petrolisthes cinctipes and Petrolisthes manimaculis (Anomura: Porcellanidae).</title>
        <authorList>
            <person name="Angst P."/>
        </authorList>
    </citation>
    <scope>NUCLEOTIDE SEQUENCE</scope>
    <source>
        <strain evidence="3">PB745_01</strain>
        <tissue evidence="3">Gill</tissue>
    </source>
</reference>
<dbReference type="EMBL" id="JAWQEG010005602">
    <property type="protein sequence ID" value="KAK3857442.1"/>
    <property type="molecule type" value="Genomic_DNA"/>
</dbReference>
<gene>
    <name evidence="3" type="ORF">Pcinc_003823</name>
    <name evidence="2" type="ORF">Pcinc_036309</name>
</gene>
<name>A0AAE1GIJ4_PETCI</name>
<evidence type="ECO:0000259" key="1">
    <source>
        <dbReference type="Pfam" id="PF05050"/>
    </source>
</evidence>
<dbReference type="EMBL" id="JAWQEG010000265">
    <property type="protein sequence ID" value="KAK3892324.1"/>
    <property type="molecule type" value="Genomic_DNA"/>
</dbReference>
<evidence type="ECO:0000313" key="2">
    <source>
        <dbReference type="EMBL" id="KAK3857442.1"/>
    </source>
</evidence>
<protein>
    <recommendedName>
        <fullName evidence="1">Methyltransferase FkbM domain-containing protein</fullName>
    </recommendedName>
</protein>
<dbReference type="InterPro" id="IPR006342">
    <property type="entry name" value="FkbM_mtfrase"/>
</dbReference>
<evidence type="ECO:0000313" key="3">
    <source>
        <dbReference type="EMBL" id="KAK3892324.1"/>
    </source>
</evidence>
<accession>A0AAE1GIJ4</accession>
<keyword evidence="4" id="KW-1185">Reference proteome</keyword>
<dbReference type="Pfam" id="PF05050">
    <property type="entry name" value="Methyltransf_21"/>
    <property type="match status" value="1"/>
</dbReference>
<organism evidence="3 4">
    <name type="scientific">Petrolisthes cinctipes</name>
    <name type="common">Flat porcelain crab</name>
    <dbReference type="NCBI Taxonomy" id="88211"/>
    <lineage>
        <taxon>Eukaryota</taxon>
        <taxon>Metazoa</taxon>
        <taxon>Ecdysozoa</taxon>
        <taxon>Arthropoda</taxon>
        <taxon>Crustacea</taxon>
        <taxon>Multicrustacea</taxon>
        <taxon>Malacostraca</taxon>
        <taxon>Eumalacostraca</taxon>
        <taxon>Eucarida</taxon>
        <taxon>Decapoda</taxon>
        <taxon>Pleocyemata</taxon>
        <taxon>Anomura</taxon>
        <taxon>Galatheoidea</taxon>
        <taxon>Porcellanidae</taxon>
        <taxon>Petrolisthes</taxon>
    </lineage>
</organism>
<dbReference type="Proteomes" id="UP001286313">
    <property type="component" value="Unassembled WGS sequence"/>
</dbReference>
<proteinExistence type="predicted"/>
<sequence>MVREREEAHEVGYRAHNTLLGSIYSQLGTAVGYEVYERVQCLPLQTLLLALGITHVHFVSLDIEGVEEDVAQAFWGSTVTVDVWLVEHHNPYSSSDTYDDTFIKIFEFQGYSVYTIITELQPFNYVFIRQNSTLHDAAFAVRPSEFDFKHLSNH</sequence>
<evidence type="ECO:0000313" key="4">
    <source>
        <dbReference type="Proteomes" id="UP001286313"/>
    </source>
</evidence>